<proteinExistence type="predicted"/>
<dbReference type="OrthoDB" id="5424209at2759"/>
<evidence type="ECO:0000313" key="1">
    <source>
        <dbReference type="EMBL" id="PGG98146.1"/>
    </source>
</evidence>
<gene>
    <name evidence="1" type="ORF">AJ79_08969</name>
</gene>
<organism evidence="1 2">
    <name type="scientific">Helicocarpus griseus UAMH5409</name>
    <dbReference type="NCBI Taxonomy" id="1447875"/>
    <lineage>
        <taxon>Eukaryota</taxon>
        <taxon>Fungi</taxon>
        <taxon>Dikarya</taxon>
        <taxon>Ascomycota</taxon>
        <taxon>Pezizomycotina</taxon>
        <taxon>Eurotiomycetes</taxon>
        <taxon>Eurotiomycetidae</taxon>
        <taxon>Onygenales</taxon>
        <taxon>Ajellomycetaceae</taxon>
        <taxon>Helicocarpus</taxon>
    </lineage>
</organism>
<sequence length="210" mass="23807">MFMRKCALSYFSAEEPVATVLVSAKRERIDDDSWLDACKKIREIFIRRELNDLSIEIIDSRATQFIPIGLKHTLGYWAMFNLKARWVALECFRRGTGDKPKENPVTIVLTIPYESRKQWKPIREAIVQILDSLSLPEVAVEIVRGEIWRSSDLPENRNFLLGNTENVADTWDIAARCGMGIGPYQSDASISTLGGFVELLIPGNGRKGFD</sequence>
<protein>
    <submittedName>
        <fullName evidence="1">Uncharacterized protein</fullName>
    </submittedName>
</protein>
<dbReference type="STRING" id="1447875.A0A2B7WNG4"/>
<dbReference type="EMBL" id="PDNB01000231">
    <property type="protein sequence ID" value="PGG98146.1"/>
    <property type="molecule type" value="Genomic_DNA"/>
</dbReference>
<evidence type="ECO:0000313" key="2">
    <source>
        <dbReference type="Proteomes" id="UP000223968"/>
    </source>
</evidence>
<name>A0A2B7WNG4_9EURO</name>
<keyword evidence="2" id="KW-1185">Reference proteome</keyword>
<dbReference type="Proteomes" id="UP000223968">
    <property type="component" value="Unassembled WGS sequence"/>
</dbReference>
<accession>A0A2B7WNG4</accession>
<dbReference type="AlphaFoldDB" id="A0A2B7WNG4"/>
<reference evidence="1 2" key="1">
    <citation type="submission" date="2017-10" db="EMBL/GenBank/DDBJ databases">
        <title>Comparative genomics in systemic dimorphic fungi from Ajellomycetaceae.</title>
        <authorList>
            <person name="Munoz J.F."/>
            <person name="Mcewen J.G."/>
            <person name="Clay O.K."/>
            <person name="Cuomo C.A."/>
        </authorList>
    </citation>
    <scope>NUCLEOTIDE SEQUENCE [LARGE SCALE GENOMIC DNA]</scope>
    <source>
        <strain evidence="1 2">UAMH5409</strain>
    </source>
</reference>
<comment type="caution">
    <text evidence="1">The sequence shown here is derived from an EMBL/GenBank/DDBJ whole genome shotgun (WGS) entry which is preliminary data.</text>
</comment>